<protein>
    <submittedName>
        <fullName evidence="1">Uncharacterized protein</fullName>
    </submittedName>
</protein>
<comment type="caution">
    <text evidence="1">The sequence shown here is derived from an EMBL/GenBank/DDBJ whole genome shotgun (WGS) entry which is preliminary data.</text>
</comment>
<sequence>MAFLLKGYRLDTDKIAKKFNVDPPNRAFEYKFWIIKTIDRNAYKYIGTGFEQSGHTNLMIVMDDGYKAEMLMNTPMPDAYDANLRDIARSVCTPGVWPDYD</sequence>
<dbReference type="AlphaFoldDB" id="A0A9P5Z463"/>
<name>A0A9P5Z463_9AGAR</name>
<dbReference type="EMBL" id="MU155203">
    <property type="protein sequence ID" value="KAF9479925.1"/>
    <property type="molecule type" value="Genomic_DNA"/>
</dbReference>
<proteinExistence type="predicted"/>
<evidence type="ECO:0000313" key="1">
    <source>
        <dbReference type="EMBL" id="KAF9479925.1"/>
    </source>
</evidence>
<gene>
    <name evidence="1" type="ORF">BDN70DRAFT_789614</name>
</gene>
<reference evidence="1" key="1">
    <citation type="submission" date="2020-11" db="EMBL/GenBank/DDBJ databases">
        <authorList>
            <consortium name="DOE Joint Genome Institute"/>
            <person name="Ahrendt S."/>
            <person name="Riley R."/>
            <person name="Andreopoulos W."/>
            <person name="Labutti K."/>
            <person name="Pangilinan J."/>
            <person name="Ruiz-Duenas F.J."/>
            <person name="Barrasa J.M."/>
            <person name="Sanchez-Garcia M."/>
            <person name="Camarero S."/>
            <person name="Miyauchi S."/>
            <person name="Serrano A."/>
            <person name="Linde D."/>
            <person name="Babiker R."/>
            <person name="Drula E."/>
            <person name="Ayuso-Fernandez I."/>
            <person name="Pacheco R."/>
            <person name="Padilla G."/>
            <person name="Ferreira P."/>
            <person name="Barriuso J."/>
            <person name="Kellner H."/>
            <person name="Castanera R."/>
            <person name="Alfaro M."/>
            <person name="Ramirez L."/>
            <person name="Pisabarro A.G."/>
            <person name="Kuo A."/>
            <person name="Tritt A."/>
            <person name="Lipzen A."/>
            <person name="He G."/>
            <person name="Yan M."/>
            <person name="Ng V."/>
            <person name="Cullen D."/>
            <person name="Martin F."/>
            <person name="Rosso M.-N."/>
            <person name="Henrissat B."/>
            <person name="Hibbett D."/>
            <person name="Martinez A.T."/>
            <person name="Grigoriev I.V."/>
        </authorList>
    </citation>
    <scope>NUCLEOTIDE SEQUENCE</scope>
    <source>
        <strain evidence="1">CIRM-BRFM 674</strain>
    </source>
</reference>
<keyword evidence="2" id="KW-1185">Reference proteome</keyword>
<dbReference type="OrthoDB" id="3254719at2759"/>
<organism evidence="1 2">
    <name type="scientific">Pholiota conissans</name>
    <dbReference type="NCBI Taxonomy" id="109636"/>
    <lineage>
        <taxon>Eukaryota</taxon>
        <taxon>Fungi</taxon>
        <taxon>Dikarya</taxon>
        <taxon>Basidiomycota</taxon>
        <taxon>Agaricomycotina</taxon>
        <taxon>Agaricomycetes</taxon>
        <taxon>Agaricomycetidae</taxon>
        <taxon>Agaricales</taxon>
        <taxon>Agaricineae</taxon>
        <taxon>Strophariaceae</taxon>
        <taxon>Pholiota</taxon>
    </lineage>
</organism>
<feature type="non-terminal residue" evidence="1">
    <location>
        <position position="101"/>
    </location>
</feature>
<evidence type="ECO:0000313" key="2">
    <source>
        <dbReference type="Proteomes" id="UP000807469"/>
    </source>
</evidence>
<dbReference type="Proteomes" id="UP000807469">
    <property type="component" value="Unassembled WGS sequence"/>
</dbReference>
<accession>A0A9P5Z463</accession>